<accession>A0A0D2DAZ5</accession>
<dbReference type="RefSeq" id="XP_013278594.1">
    <property type="nucleotide sequence ID" value="XM_013423140.1"/>
</dbReference>
<gene>
    <name evidence="2" type="ORF">Z517_11556</name>
</gene>
<feature type="region of interest" description="Disordered" evidence="1">
    <location>
        <begin position="314"/>
        <end position="337"/>
    </location>
</feature>
<dbReference type="GeneID" id="25311046"/>
<dbReference type="Proteomes" id="UP000053029">
    <property type="component" value="Unassembled WGS sequence"/>
</dbReference>
<dbReference type="Pfam" id="PF11905">
    <property type="entry name" value="DUF3425"/>
    <property type="match status" value="1"/>
</dbReference>
<dbReference type="InterPro" id="IPR021833">
    <property type="entry name" value="DUF3425"/>
</dbReference>
<feature type="region of interest" description="Disordered" evidence="1">
    <location>
        <begin position="54"/>
        <end position="75"/>
    </location>
</feature>
<reference evidence="2 3" key="1">
    <citation type="submission" date="2015-01" db="EMBL/GenBank/DDBJ databases">
        <title>The Genome Sequence of Fonsecaea pedrosoi CBS 271.37.</title>
        <authorList>
            <consortium name="The Broad Institute Genomics Platform"/>
            <person name="Cuomo C."/>
            <person name="de Hoog S."/>
            <person name="Gorbushina A."/>
            <person name="Stielow B."/>
            <person name="Teixiera M."/>
            <person name="Abouelleil A."/>
            <person name="Chapman S.B."/>
            <person name="Priest M."/>
            <person name="Young S.K."/>
            <person name="Wortman J."/>
            <person name="Nusbaum C."/>
            <person name="Birren B."/>
        </authorList>
    </citation>
    <scope>NUCLEOTIDE SEQUENCE [LARGE SCALE GENOMIC DNA]</scope>
    <source>
        <strain evidence="2 3">CBS 271.37</strain>
    </source>
</reference>
<dbReference type="AlphaFoldDB" id="A0A0D2DAZ5"/>
<protein>
    <submittedName>
        <fullName evidence="2">Uncharacterized protein</fullName>
    </submittedName>
</protein>
<feature type="compositionally biased region" description="Polar residues" evidence="1">
    <location>
        <begin position="1"/>
        <end position="10"/>
    </location>
</feature>
<evidence type="ECO:0000313" key="2">
    <source>
        <dbReference type="EMBL" id="KIW74786.1"/>
    </source>
</evidence>
<dbReference type="VEuPathDB" id="FungiDB:Z517_11556"/>
<evidence type="ECO:0000313" key="3">
    <source>
        <dbReference type="Proteomes" id="UP000053029"/>
    </source>
</evidence>
<keyword evidence="3" id="KW-1185">Reference proteome</keyword>
<dbReference type="OrthoDB" id="4161569at2759"/>
<dbReference type="PANTHER" id="PTHR37012">
    <property type="entry name" value="B-ZIP TRANSCRIPTION FACTOR (EUROFUNG)-RELATED"/>
    <property type="match status" value="1"/>
</dbReference>
<dbReference type="HOGENOM" id="CLU_630112_0_0_1"/>
<sequence length="435" mass="49545">MSPSGYTQPIPSGVPPSAGLEQENQHLKQLISALGETLQQANQILAQAGPFPFQSHQSTSVQDSRTQHGSVTLSHQGIEETPDWRRFPVQNAGTEWSALQFSSAFPSVQPPLDDPGRSGNGLPQEPDGMEDWLAIISTPKPDDRLAESYMKEFTPQEQTYASRHLSVPKPSLFCQDILHFEGMIKYIMLTEPEPDVPDRLDMLIEKMLHTLVSEDYWHWTKAYFTESLAWKHVGPITRFRIEPTKENYDRLPARFRPSQIQLTRFHWPIIDWILWPQLRDKLILQSAEYDLTDFISTIIAGYCLEAEITEETEEDSHGHEMARPAVRSQGNSTGVSRPKTRKKAVYYRLQEYLEYTQQLPVETTLTEKRTQGALVSDVLEAKFLSALQADQSPFKLEPTVFERFPSLYVEEAVAHGVYRSIFSPHVESTRSRASG</sequence>
<proteinExistence type="predicted"/>
<dbReference type="PANTHER" id="PTHR37012:SF2">
    <property type="entry name" value="BZIP DOMAIN-CONTAINING PROTEIN-RELATED"/>
    <property type="match status" value="1"/>
</dbReference>
<evidence type="ECO:0000256" key="1">
    <source>
        <dbReference type="SAM" id="MobiDB-lite"/>
    </source>
</evidence>
<dbReference type="EMBL" id="KN846976">
    <property type="protein sequence ID" value="KIW74786.1"/>
    <property type="molecule type" value="Genomic_DNA"/>
</dbReference>
<name>A0A0D2DAZ5_9EURO</name>
<feature type="region of interest" description="Disordered" evidence="1">
    <location>
        <begin position="1"/>
        <end position="20"/>
    </location>
</feature>
<feature type="region of interest" description="Disordered" evidence="1">
    <location>
        <begin position="105"/>
        <end position="125"/>
    </location>
</feature>
<organism evidence="2 3">
    <name type="scientific">Fonsecaea pedrosoi CBS 271.37</name>
    <dbReference type="NCBI Taxonomy" id="1442368"/>
    <lineage>
        <taxon>Eukaryota</taxon>
        <taxon>Fungi</taxon>
        <taxon>Dikarya</taxon>
        <taxon>Ascomycota</taxon>
        <taxon>Pezizomycotina</taxon>
        <taxon>Eurotiomycetes</taxon>
        <taxon>Chaetothyriomycetidae</taxon>
        <taxon>Chaetothyriales</taxon>
        <taxon>Herpotrichiellaceae</taxon>
        <taxon>Fonsecaea</taxon>
    </lineage>
</organism>